<dbReference type="KEGG" id="plei:Q9312_03230"/>
<name>A0AA51X7J4_9GAMM</name>
<dbReference type="EMBL" id="CP133548">
    <property type="protein sequence ID" value="WMS87941.1"/>
    <property type="molecule type" value="Genomic_DNA"/>
</dbReference>
<feature type="transmembrane region" description="Helical" evidence="1">
    <location>
        <begin position="167"/>
        <end position="189"/>
    </location>
</feature>
<keyword evidence="3" id="KW-1185">Reference proteome</keyword>
<evidence type="ECO:0000256" key="1">
    <source>
        <dbReference type="SAM" id="Phobius"/>
    </source>
</evidence>
<dbReference type="RefSeq" id="WP_309203109.1">
    <property type="nucleotide sequence ID" value="NZ_CP133548.1"/>
</dbReference>
<feature type="transmembrane region" description="Helical" evidence="1">
    <location>
        <begin position="263"/>
        <end position="287"/>
    </location>
</feature>
<dbReference type="Proteomes" id="UP001239782">
    <property type="component" value="Chromosome"/>
</dbReference>
<reference evidence="2 3" key="1">
    <citation type="submission" date="2023-08" db="EMBL/GenBank/DDBJ databases">
        <title>Pleionea litopenaei sp. nov., isolated from stomach of juvenile Litopenaeus vannamei.</title>
        <authorList>
            <person name="Rho A.M."/>
            <person name="Hwang C.Y."/>
        </authorList>
    </citation>
    <scope>NUCLEOTIDE SEQUENCE [LARGE SCALE GENOMIC DNA]</scope>
    <source>
        <strain evidence="2 3">HL-JVS1</strain>
    </source>
</reference>
<proteinExistence type="predicted"/>
<organism evidence="2 3">
    <name type="scientific">Pleionea litopenaei</name>
    <dbReference type="NCBI Taxonomy" id="3070815"/>
    <lineage>
        <taxon>Bacteria</taxon>
        <taxon>Pseudomonadati</taxon>
        <taxon>Pseudomonadota</taxon>
        <taxon>Gammaproteobacteria</taxon>
        <taxon>Oceanospirillales</taxon>
        <taxon>Pleioneaceae</taxon>
        <taxon>Pleionea</taxon>
    </lineage>
</organism>
<sequence>MTNLVKFESSNILYNQSFFDLKTVQSFLKMTPEDNSISKAKTSLKEFSTLANDQPAPAQDASVSGITDTMSLEDIIEKTITESSKDPELAKEISISKEKLKKELSNNLTAALTSEIDPKLLKHNLNSFSLTEKECESGIDYFINNEHILHIPTKDAGSPLAVSFEMIIAWTMLIWHSISFIATVVSIWMPKADGKRVSEVGKVVQKEASYWRRFIDQMKRIKDAVDANEKVQCFIEAFKKINVFLQFKNVVKSILSNLKWYEITLAVMQFICAVATLFVTAGASLVAKLIKLASNLISIVQDVIAILKLEGKLSLKDSVSNVA</sequence>
<evidence type="ECO:0000313" key="2">
    <source>
        <dbReference type="EMBL" id="WMS87941.1"/>
    </source>
</evidence>
<keyword evidence="1" id="KW-0812">Transmembrane</keyword>
<protein>
    <submittedName>
        <fullName evidence="2">Uncharacterized protein</fullName>
    </submittedName>
</protein>
<dbReference type="AlphaFoldDB" id="A0AA51X7J4"/>
<evidence type="ECO:0000313" key="3">
    <source>
        <dbReference type="Proteomes" id="UP001239782"/>
    </source>
</evidence>
<keyword evidence="1" id="KW-1133">Transmembrane helix</keyword>
<keyword evidence="1" id="KW-0472">Membrane</keyword>
<accession>A0AA51X7J4</accession>
<gene>
    <name evidence="2" type="ORF">Q9312_03230</name>
</gene>